<accession>A0A067L5E7</accession>
<feature type="region of interest" description="Disordered" evidence="1">
    <location>
        <begin position="336"/>
        <end position="368"/>
    </location>
</feature>
<dbReference type="AlphaFoldDB" id="A0A067L5E7"/>
<sequence length="368" mass="41045">MTASAPPIAGHRVLGSARDQRDARFLDRVVSRNCSVEEQFRDATVDLGKARAGGSSTDDSMFWDLLGPPMQSRVITASFDIWTRGSGESNWQFLRPLKVWAYEYWIYPGGPGGDASVDTLRIPRHLAHYHHTFSSFEDPHYWRCYLNDRALSDRIYELQVATAQRRVPDAPPRHMCLLKGMTPEDREEEYIVSPADIPLSAGDYAIYFSTRLQARLPEVREYIQDRKKHRTPAYYRAQAEAEAEAEVTAPAGPAGAVLGDVPFPPGMEVALDPTLRLGSAIIIPADLRQAPPLLQLDPEHATHISACSEIPRALPEMEVDRLRTRLEVEGIPLVCFDDKEDDDDGSSSDDALLSPPAQAAAGPSWRRR</sequence>
<reference evidence="2 3" key="1">
    <citation type="journal article" date="2014" name="PLoS ONE">
        <title>Global Analysis of Gene Expression Profiles in Physic Nut (Jatropha curcas L.) Seedlings Exposed to Salt Stress.</title>
        <authorList>
            <person name="Zhang L."/>
            <person name="Zhang C."/>
            <person name="Wu P."/>
            <person name="Chen Y."/>
            <person name="Li M."/>
            <person name="Jiang H."/>
            <person name="Wu G."/>
        </authorList>
    </citation>
    <scope>NUCLEOTIDE SEQUENCE [LARGE SCALE GENOMIC DNA]</scope>
    <source>
        <strain evidence="3">cv. GZQX0401</strain>
        <tissue evidence="2">Young leaves</tissue>
    </source>
</reference>
<gene>
    <name evidence="2" type="ORF">JCGZ_24144</name>
</gene>
<dbReference type="EMBL" id="KK914263">
    <property type="protein sequence ID" value="KDP43686.1"/>
    <property type="molecule type" value="Genomic_DNA"/>
</dbReference>
<evidence type="ECO:0000313" key="2">
    <source>
        <dbReference type="EMBL" id="KDP43686.1"/>
    </source>
</evidence>
<proteinExistence type="predicted"/>
<organism evidence="2 3">
    <name type="scientific">Jatropha curcas</name>
    <name type="common">Barbados nut</name>
    <dbReference type="NCBI Taxonomy" id="180498"/>
    <lineage>
        <taxon>Eukaryota</taxon>
        <taxon>Viridiplantae</taxon>
        <taxon>Streptophyta</taxon>
        <taxon>Embryophyta</taxon>
        <taxon>Tracheophyta</taxon>
        <taxon>Spermatophyta</taxon>
        <taxon>Magnoliopsida</taxon>
        <taxon>eudicotyledons</taxon>
        <taxon>Gunneridae</taxon>
        <taxon>Pentapetalae</taxon>
        <taxon>rosids</taxon>
        <taxon>fabids</taxon>
        <taxon>Malpighiales</taxon>
        <taxon>Euphorbiaceae</taxon>
        <taxon>Crotonoideae</taxon>
        <taxon>Jatropheae</taxon>
        <taxon>Jatropha</taxon>
    </lineage>
</organism>
<evidence type="ECO:0000313" key="3">
    <source>
        <dbReference type="Proteomes" id="UP000027138"/>
    </source>
</evidence>
<name>A0A067L5E7_JATCU</name>
<protein>
    <recommendedName>
        <fullName evidence="4">Aminotransferase-like plant mobile domain-containing protein</fullName>
    </recommendedName>
</protein>
<evidence type="ECO:0000256" key="1">
    <source>
        <dbReference type="SAM" id="MobiDB-lite"/>
    </source>
</evidence>
<dbReference type="Proteomes" id="UP000027138">
    <property type="component" value="Unassembled WGS sequence"/>
</dbReference>
<feature type="compositionally biased region" description="Acidic residues" evidence="1">
    <location>
        <begin position="338"/>
        <end position="347"/>
    </location>
</feature>
<keyword evidence="3" id="KW-1185">Reference proteome</keyword>
<evidence type="ECO:0008006" key="4">
    <source>
        <dbReference type="Google" id="ProtNLM"/>
    </source>
</evidence>